<organism evidence="6 7">
    <name type="scientific">Thomasclavelia spiroformis</name>
    <dbReference type="NCBI Taxonomy" id="29348"/>
    <lineage>
        <taxon>Bacteria</taxon>
        <taxon>Bacillati</taxon>
        <taxon>Bacillota</taxon>
        <taxon>Erysipelotrichia</taxon>
        <taxon>Erysipelotrichales</taxon>
        <taxon>Coprobacillaceae</taxon>
        <taxon>Thomasclavelia</taxon>
    </lineage>
</organism>
<dbReference type="PANTHER" id="PTHR47359:SF3">
    <property type="entry name" value="NLP_P60 DOMAIN-CONTAINING PROTEIN-RELATED"/>
    <property type="match status" value="1"/>
</dbReference>
<dbReference type="GO" id="GO:0006508">
    <property type="term" value="P:proteolysis"/>
    <property type="evidence" value="ECO:0007669"/>
    <property type="project" value="UniProtKB-KW"/>
</dbReference>
<evidence type="ECO:0000256" key="4">
    <source>
        <dbReference type="ARBA" id="ARBA00022807"/>
    </source>
</evidence>
<dbReference type="Gene3D" id="3.90.1720.10">
    <property type="entry name" value="endopeptidase domain like (from Nostoc punctiforme)"/>
    <property type="match status" value="1"/>
</dbReference>
<comment type="similarity">
    <text evidence="1">Belongs to the peptidase C40 family.</text>
</comment>
<dbReference type="EMBL" id="NFLB01000001">
    <property type="protein sequence ID" value="OUQ06732.1"/>
    <property type="molecule type" value="Genomic_DNA"/>
</dbReference>
<dbReference type="PROSITE" id="PS51935">
    <property type="entry name" value="NLPC_P60"/>
    <property type="match status" value="1"/>
</dbReference>
<sequence>MKKFLKLFVKVMLICTIIILTLGFLTPSFALKAMEVPEITYQAYVEDKKWLEIVSNGEIAGTTGQSKRLEALIINLKENENSMIKYRAHVAEIGWQTWVTSGIQAGTTGKSSAIEAVQVELTDEYIDKYDIYYRVHVPSKGWLGWAKNGETAGSVGISLRTEAFQIRLVTKGSEFLTGGKSSLTKPILNYSAHVQNIGWMNYVGEGTTAGTTGQSKRMEAIRINLSDFEGNNGILYRAHVSDIGWQNWVSSSQVSGTEGQDRAIEAVEIKLSPTLSEFFDIYYRVHVSQNNWLGWAKNGEPAGTTGGRLQSEAIEIRLVAKGDDFDRGGPAYKKITPTIRDKIVDAAYSRLGCPYVWGGNGPNSFDCSGLVKWCYAQVGISIPRTSGDQGNCGTKISVSQAQPGDILWKSGHVGIYIGNGQYIHAPHSGEVVKISSVSSGKFTHAVRVV</sequence>
<dbReference type="PANTHER" id="PTHR47359">
    <property type="entry name" value="PEPTIDOGLYCAN DL-ENDOPEPTIDASE CWLO"/>
    <property type="match status" value="1"/>
</dbReference>
<dbReference type="AlphaFoldDB" id="A0A1Y4QAU4"/>
<dbReference type="Pfam" id="PF07538">
    <property type="entry name" value="ChW"/>
    <property type="match status" value="6"/>
</dbReference>
<gene>
    <name evidence="6" type="ORF">B5E91_02030</name>
</gene>
<evidence type="ECO:0000313" key="6">
    <source>
        <dbReference type="EMBL" id="OUQ06732.1"/>
    </source>
</evidence>
<accession>A0A1Y4QAU4</accession>
<dbReference type="Proteomes" id="UP000196258">
    <property type="component" value="Unassembled WGS sequence"/>
</dbReference>
<dbReference type="RefSeq" id="WP_087254435.1">
    <property type="nucleotide sequence ID" value="NZ_NFKY01000019.1"/>
</dbReference>
<proteinExistence type="inferred from homology"/>
<keyword evidence="3" id="KW-0378">Hydrolase</keyword>
<dbReference type="SUPFAM" id="SSF54001">
    <property type="entry name" value="Cysteine proteinases"/>
    <property type="match status" value="1"/>
</dbReference>
<dbReference type="InterPro" id="IPR000064">
    <property type="entry name" value="NLP_P60_dom"/>
</dbReference>
<dbReference type="GO" id="GO:0008234">
    <property type="term" value="F:cysteine-type peptidase activity"/>
    <property type="evidence" value="ECO:0007669"/>
    <property type="project" value="UniProtKB-KW"/>
</dbReference>
<dbReference type="InterPro" id="IPR006637">
    <property type="entry name" value="ChW"/>
</dbReference>
<name>A0A1Y4QAU4_9FIRM</name>
<reference evidence="7" key="1">
    <citation type="submission" date="2017-04" db="EMBL/GenBank/DDBJ databases">
        <title>Function of individual gut microbiota members based on whole genome sequencing of pure cultures obtained from chicken caecum.</title>
        <authorList>
            <person name="Medvecky M."/>
            <person name="Cejkova D."/>
            <person name="Polansky O."/>
            <person name="Karasova D."/>
            <person name="Kubasova T."/>
            <person name="Cizek A."/>
            <person name="Rychlik I."/>
        </authorList>
    </citation>
    <scope>NUCLEOTIDE SEQUENCE [LARGE SCALE GENOMIC DNA]</scope>
    <source>
        <strain evidence="7">An149</strain>
    </source>
</reference>
<evidence type="ECO:0000256" key="2">
    <source>
        <dbReference type="ARBA" id="ARBA00022670"/>
    </source>
</evidence>
<evidence type="ECO:0000313" key="7">
    <source>
        <dbReference type="Proteomes" id="UP000196258"/>
    </source>
</evidence>
<protein>
    <recommendedName>
        <fullName evidence="5">NlpC/P60 domain-containing protein</fullName>
    </recommendedName>
</protein>
<keyword evidence="4" id="KW-0788">Thiol protease</keyword>
<dbReference type="Pfam" id="PF00877">
    <property type="entry name" value="NLPC_P60"/>
    <property type="match status" value="1"/>
</dbReference>
<dbReference type="InterPro" id="IPR038765">
    <property type="entry name" value="Papain-like_cys_pep_sf"/>
</dbReference>
<comment type="caution">
    <text evidence="6">The sequence shown here is derived from an EMBL/GenBank/DDBJ whole genome shotgun (WGS) entry which is preliminary data.</text>
</comment>
<feature type="domain" description="NlpC/P60" evidence="5">
    <location>
        <begin position="337"/>
        <end position="449"/>
    </location>
</feature>
<evidence type="ECO:0000259" key="5">
    <source>
        <dbReference type="PROSITE" id="PS51935"/>
    </source>
</evidence>
<dbReference type="SMART" id="SM00728">
    <property type="entry name" value="ChW"/>
    <property type="match status" value="6"/>
</dbReference>
<evidence type="ECO:0000256" key="3">
    <source>
        <dbReference type="ARBA" id="ARBA00022801"/>
    </source>
</evidence>
<evidence type="ECO:0000256" key="1">
    <source>
        <dbReference type="ARBA" id="ARBA00007074"/>
    </source>
</evidence>
<keyword evidence="2" id="KW-0645">Protease</keyword>
<dbReference type="InterPro" id="IPR051794">
    <property type="entry name" value="PG_Endopeptidase_C40"/>
</dbReference>